<evidence type="ECO:0000259" key="7">
    <source>
        <dbReference type="Pfam" id="PF06738"/>
    </source>
</evidence>
<evidence type="ECO:0000256" key="6">
    <source>
        <dbReference type="SAM" id="Phobius"/>
    </source>
</evidence>
<dbReference type="InterPro" id="IPR010619">
    <property type="entry name" value="ThrE-like_N"/>
</dbReference>
<dbReference type="InterPro" id="IPR024528">
    <property type="entry name" value="ThrE_2"/>
</dbReference>
<dbReference type="Proteomes" id="UP001069090">
    <property type="component" value="Unassembled WGS sequence"/>
</dbReference>
<feature type="transmembrane region" description="Helical" evidence="6">
    <location>
        <begin position="195"/>
        <end position="217"/>
    </location>
</feature>
<dbReference type="AlphaFoldDB" id="A0A9J6RRZ4"/>
<evidence type="ECO:0000256" key="1">
    <source>
        <dbReference type="ARBA" id="ARBA00004141"/>
    </source>
</evidence>
<evidence type="ECO:0000256" key="4">
    <source>
        <dbReference type="ARBA" id="ARBA00023136"/>
    </source>
</evidence>
<dbReference type="EMBL" id="JAPTGG010000023">
    <property type="protein sequence ID" value="MCZ0867138.1"/>
    <property type="molecule type" value="Genomic_DNA"/>
</dbReference>
<feature type="transmembrane region" description="Helical" evidence="6">
    <location>
        <begin position="144"/>
        <end position="161"/>
    </location>
</feature>
<proteinExistence type="inferred from homology"/>
<name>A0A9J6RRZ4_9GAMM</name>
<dbReference type="Pfam" id="PF12821">
    <property type="entry name" value="ThrE_2"/>
    <property type="match status" value="1"/>
</dbReference>
<dbReference type="PANTHER" id="PTHR31082:SF4">
    <property type="entry name" value="PHEROMONE-REGULATED MEMBRANE PROTEIN 10"/>
    <property type="match status" value="1"/>
</dbReference>
<feature type="transmembrane region" description="Helical" evidence="6">
    <location>
        <begin position="238"/>
        <end position="258"/>
    </location>
</feature>
<keyword evidence="4 6" id="KW-0472">Membrane</keyword>
<keyword evidence="3 6" id="KW-1133">Transmembrane helix</keyword>
<comment type="similarity">
    <text evidence="5">Belongs to the ThrE exporter (TC 2.A.79) family.</text>
</comment>
<feature type="transmembrane region" description="Helical" evidence="6">
    <location>
        <begin position="317"/>
        <end position="336"/>
    </location>
</feature>
<feature type="transmembrane region" description="Helical" evidence="6">
    <location>
        <begin position="120"/>
        <end position="138"/>
    </location>
</feature>
<reference evidence="9 10" key="1">
    <citation type="submission" date="2022-12" db="EMBL/GenBank/DDBJ databases">
        <title>Dasania phycosphaerae sp. nov., isolated from particulate material of the south coast of Korea.</title>
        <authorList>
            <person name="Jiang Y."/>
        </authorList>
    </citation>
    <scope>NUCLEOTIDE SEQUENCE [LARGE SCALE GENOMIC DNA]</scope>
    <source>
        <strain evidence="9 10">GY-19</strain>
    </source>
</reference>
<evidence type="ECO:0000256" key="3">
    <source>
        <dbReference type="ARBA" id="ARBA00022989"/>
    </source>
</evidence>
<dbReference type="InterPro" id="IPR051361">
    <property type="entry name" value="ThrE/Ser_Exporter"/>
</dbReference>
<feature type="transmembrane region" description="Helical" evidence="6">
    <location>
        <begin position="384"/>
        <end position="401"/>
    </location>
</feature>
<evidence type="ECO:0000313" key="10">
    <source>
        <dbReference type="Proteomes" id="UP001069090"/>
    </source>
</evidence>
<organism evidence="9 10">
    <name type="scientific">Dasania phycosphaerae</name>
    <dbReference type="NCBI Taxonomy" id="2950436"/>
    <lineage>
        <taxon>Bacteria</taxon>
        <taxon>Pseudomonadati</taxon>
        <taxon>Pseudomonadota</taxon>
        <taxon>Gammaproteobacteria</taxon>
        <taxon>Cellvibrionales</taxon>
        <taxon>Spongiibacteraceae</taxon>
        <taxon>Dasania</taxon>
    </lineage>
</organism>
<evidence type="ECO:0000256" key="5">
    <source>
        <dbReference type="ARBA" id="ARBA00034125"/>
    </source>
</evidence>
<feature type="transmembrane region" description="Helical" evidence="6">
    <location>
        <begin position="270"/>
        <end position="287"/>
    </location>
</feature>
<evidence type="ECO:0000259" key="8">
    <source>
        <dbReference type="Pfam" id="PF12821"/>
    </source>
</evidence>
<feature type="domain" description="Threonine/Serine exporter ThrE" evidence="8">
    <location>
        <begin position="276"/>
        <end position="400"/>
    </location>
</feature>
<dbReference type="RefSeq" id="WP_258333067.1">
    <property type="nucleotide sequence ID" value="NZ_JAPTGG010000023.1"/>
</dbReference>
<protein>
    <submittedName>
        <fullName evidence="9">Threonine/serine exporter family protein</fullName>
    </submittedName>
</protein>
<dbReference type="GO" id="GO:0022857">
    <property type="term" value="F:transmembrane transporter activity"/>
    <property type="evidence" value="ECO:0007669"/>
    <property type="project" value="InterPro"/>
</dbReference>
<feature type="domain" description="Threonine/serine exporter-like N-terminal" evidence="7">
    <location>
        <begin position="11"/>
        <end position="251"/>
    </location>
</feature>
<dbReference type="PANTHER" id="PTHR31082">
    <property type="entry name" value="PHEROMONE-REGULATED MEMBRANE PROTEIN 10"/>
    <property type="match status" value="1"/>
</dbReference>
<dbReference type="Pfam" id="PF06738">
    <property type="entry name" value="ThrE"/>
    <property type="match status" value="1"/>
</dbReference>
<keyword evidence="2 6" id="KW-0812">Transmembrane</keyword>
<dbReference type="GO" id="GO:0016020">
    <property type="term" value="C:membrane"/>
    <property type="evidence" value="ECO:0007669"/>
    <property type="project" value="UniProtKB-SubCell"/>
</dbReference>
<evidence type="ECO:0000256" key="2">
    <source>
        <dbReference type="ARBA" id="ARBA00022692"/>
    </source>
</evidence>
<comment type="subcellular location">
    <subcellularLocation>
        <location evidence="1">Membrane</location>
        <topology evidence="1">Multi-pass membrane protein</topology>
    </subcellularLocation>
</comment>
<gene>
    <name evidence="9" type="ORF">O0V09_18225</name>
</gene>
<accession>A0A9J6RRZ4</accession>
<sequence>MQNASYKDKRRFIIKLGKNLHKYGTPTDRLETHLESTAKLLGMSAGFMVTPTSINFLFQHPDEHYDDNHIARVKPGELDLGALARADAVVDKLACGMLTLAEADQQLDDIAQQPSRYSPLLTLLAFAGGSAAFALLSHGSWHDIYSSALVGIVVFALVTLAQRYERVAYMLEPLAAITAAFLICCLNRFDPAINVPLVILASIIVLIPGLALLQGLAELSAKHLVSGSARVMDALMQMFKLYFGSWLGIALASSFLGPLQYQAVSFTTTWSAWVAVATLSITLTIILKARRKDIPWMLASGCIAYGASLWGAAYFGIALGAFIGAFAVGIFSNLYARMMKSPALIPSLPGLVVLVPGSKIFILLNRAISGQEQFAGDQLGQQAFLVFMSLVAGIIFANVITPPKRSL</sequence>
<evidence type="ECO:0000313" key="9">
    <source>
        <dbReference type="EMBL" id="MCZ0867138.1"/>
    </source>
</evidence>
<feature type="transmembrane region" description="Helical" evidence="6">
    <location>
        <begin position="343"/>
        <end position="364"/>
    </location>
</feature>
<comment type="caution">
    <text evidence="9">The sequence shown here is derived from an EMBL/GenBank/DDBJ whole genome shotgun (WGS) entry which is preliminary data.</text>
</comment>
<keyword evidence="10" id="KW-1185">Reference proteome</keyword>